<reference evidence="1 2" key="1">
    <citation type="journal article" date="2022" name="Hortic Res">
        <title>A haplotype resolved chromosomal level avocado genome allows analysis of novel avocado genes.</title>
        <authorList>
            <person name="Nath O."/>
            <person name="Fletcher S.J."/>
            <person name="Hayward A."/>
            <person name="Shaw L.M."/>
            <person name="Masouleh A.K."/>
            <person name="Furtado A."/>
            <person name="Henry R.J."/>
            <person name="Mitter N."/>
        </authorList>
    </citation>
    <scope>NUCLEOTIDE SEQUENCE [LARGE SCALE GENOMIC DNA]</scope>
    <source>
        <strain evidence="2">cv. Hass</strain>
    </source>
</reference>
<protein>
    <submittedName>
        <fullName evidence="1">Uncharacterized protein</fullName>
    </submittedName>
</protein>
<evidence type="ECO:0000313" key="1">
    <source>
        <dbReference type="EMBL" id="KAJ8634197.1"/>
    </source>
</evidence>
<gene>
    <name evidence="1" type="ORF">MRB53_027533</name>
</gene>
<sequence>MEFIVDEEFRRMTLSSILKQSIEVPKSSPKVFYLMTLSLILPLSLVILVHSYIIHYLADNFHFDPSSTIQSELHYFALILFFYALYLLLVSIFFLITTSASIFTVASCYTSNPITFSSTFHAIPRIFPRLFITFLWISLLIIIYSAIVFICALVTLAALSGSLRIVVYIVVVISICSIFLWVHLYVNSMWQLASVVSVLEPVYGLGAIKKSHALLQGKRLDATILVLGYLLLCALISFVFDVVVVRGGELGIAVYWRIVLGVVLVGLMVGLNVLELMVQNVFYYVCKSFHHESIDKNALIYLLGWYVKVQVKLNSMI</sequence>
<accession>A0ACC2LL59</accession>
<dbReference type="Proteomes" id="UP001234297">
    <property type="component" value="Chromosome 8"/>
</dbReference>
<keyword evidence="2" id="KW-1185">Reference proteome</keyword>
<comment type="caution">
    <text evidence="1">The sequence shown here is derived from an EMBL/GenBank/DDBJ whole genome shotgun (WGS) entry which is preliminary data.</text>
</comment>
<dbReference type="EMBL" id="CM056816">
    <property type="protein sequence ID" value="KAJ8634197.1"/>
    <property type="molecule type" value="Genomic_DNA"/>
</dbReference>
<proteinExistence type="predicted"/>
<name>A0ACC2LL59_PERAE</name>
<organism evidence="1 2">
    <name type="scientific">Persea americana</name>
    <name type="common">Avocado</name>
    <dbReference type="NCBI Taxonomy" id="3435"/>
    <lineage>
        <taxon>Eukaryota</taxon>
        <taxon>Viridiplantae</taxon>
        <taxon>Streptophyta</taxon>
        <taxon>Embryophyta</taxon>
        <taxon>Tracheophyta</taxon>
        <taxon>Spermatophyta</taxon>
        <taxon>Magnoliopsida</taxon>
        <taxon>Magnoliidae</taxon>
        <taxon>Laurales</taxon>
        <taxon>Lauraceae</taxon>
        <taxon>Persea</taxon>
    </lineage>
</organism>
<evidence type="ECO:0000313" key="2">
    <source>
        <dbReference type="Proteomes" id="UP001234297"/>
    </source>
</evidence>